<organism evidence="1 2">
    <name type="scientific">Senna tora</name>
    <dbReference type="NCBI Taxonomy" id="362788"/>
    <lineage>
        <taxon>Eukaryota</taxon>
        <taxon>Viridiplantae</taxon>
        <taxon>Streptophyta</taxon>
        <taxon>Embryophyta</taxon>
        <taxon>Tracheophyta</taxon>
        <taxon>Spermatophyta</taxon>
        <taxon>Magnoliopsida</taxon>
        <taxon>eudicotyledons</taxon>
        <taxon>Gunneridae</taxon>
        <taxon>Pentapetalae</taxon>
        <taxon>rosids</taxon>
        <taxon>fabids</taxon>
        <taxon>Fabales</taxon>
        <taxon>Fabaceae</taxon>
        <taxon>Caesalpinioideae</taxon>
        <taxon>Cassia clade</taxon>
        <taxon>Senna</taxon>
    </lineage>
</organism>
<accession>A0A834WAQ2</accession>
<dbReference type="AlphaFoldDB" id="A0A834WAQ2"/>
<evidence type="ECO:0000313" key="1">
    <source>
        <dbReference type="EMBL" id="KAF7812106.1"/>
    </source>
</evidence>
<comment type="caution">
    <text evidence="1">The sequence shown here is derived from an EMBL/GenBank/DDBJ whole genome shotgun (WGS) entry which is preliminary data.</text>
</comment>
<dbReference type="Proteomes" id="UP000634136">
    <property type="component" value="Unassembled WGS sequence"/>
</dbReference>
<gene>
    <name evidence="1" type="ORF">G2W53_033082</name>
</gene>
<keyword evidence="2" id="KW-1185">Reference proteome</keyword>
<proteinExistence type="predicted"/>
<sequence length="41" mass="4963">MIRLKRPKMTQAHLQYLNREAVRMIVDQVIKAHLMKDGSWR</sequence>
<evidence type="ECO:0000313" key="2">
    <source>
        <dbReference type="Proteomes" id="UP000634136"/>
    </source>
</evidence>
<name>A0A834WAQ2_9FABA</name>
<reference evidence="1" key="1">
    <citation type="submission" date="2020-09" db="EMBL/GenBank/DDBJ databases">
        <title>Genome-Enabled Discovery of Anthraquinone Biosynthesis in Senna tora.</title>
        <authorList>
            <person name="Kang S.-H."/>
            <person name="Pandey R.P."/>
            <person name="Lee C.-M."/>
            <person name="Sim J.-S."/>
            <person name="Jeong J.-T."/>
            <person name="Choi B.-S."/>
            <person name="Jung M."/>
            <person name="Ginzburg D."/>
            <person name="Zhao K."/>
            <person name="Won S.Y."/>
            <person name="Oh T.-J."/>
            <person name="Yu Y."/>
            <person name="Kim N.-H."/>
            <person name="Lee O.R."/>
            <person name="Lee T.-H."/>
            <person name="Bashyal P."/>
            <person name="Kim T.-S."/>
            <person name="Lee W.-H."/>
            <person name="Kawkins C."/>
            <person name="Kim C.-K."/>
            <person name="Kim J.S."/>
            <person name="Ahn B.O."/>
            <person name="Rhee S.Y."/>
            <person name="Sohng J.K."/>
        </authorList>
    </citation>
    <scope>NUCLEOTIDE SEQUENCE</scope>
    <source>
        <tissue evidence="1">Leaf</tissue>
    </source>
</reference>
<dbReference type="EMBL" id="JAAIUW010000010">
    <property type="protein sequence ID" value="KAF7812106.1"/>
    <property type="molecule type" value="Genomic_DNA"/>
</dbReference>
<protein>
    <submittedName>
        <fullName evidence="1">Uncharacterized protein</fullName>
    </submittedName>
</protein>